<comment type="catalytic activity">
    <reaction evidence="6">
        <text>Endonucleolytic cleavage at apurinic or apyrimidinic sites to products with a 5'-phosphate.</text>
        <dbReference type="EC" id="3.1.21.7"/>
    </reaction>
</comment>
<dbReference type="InParanoid" id="F8A9V2"/>
<comment type="subcellular location">
    <subcellularLocation>
        <location evidence="1 6">Cytoplasm</location>
    </subcellularLocation>
</comment>
<reference evidence="7 8" key="2">
    <citation type="journal article" date="2012" name="Stand. Genomic Sci.">
        <title>Complete genome sequence of the thermophilic sulfate-reducing ocean bacterium Thermodesulfatator indicus type strain (CIR29812(T)).</title>
        <authorList>
            <person name="Anderson I."/>
            <person name="Saunders E."/>
            <person name="Lapidus A."/>
            <person name="Nolan M."/>
            <person name="Lucas S."/>
            <person name="Tice H."/>
            <person name="Del Rio T.G."/>
            <person name="Cheng J.F."/>
            <person name="Han C."/>
            <person name="Tapia R."/>
            <person name="Goodwin L.A."/>
            <person name="Pitluck S."/>
            <person name="Liolios K."/>
            <person name="Mavromatis K."/>
            <person name="Pagani I."/>
            <person name="Ivanova N."/>
            <person name="Mikhailova N."/>
            <person name="Pati A."/>
            <person name="Chen A."/>
            <person name="Palaniappan K."/>
            <person name="Land M."/>
            <person name="Hauser L."/>
            <person name="Jeffries C.D."/>
            <person name="Chang Y.J."/>
            <person name="Brambilla E.M."/>
            <person name="Rohde M."/>
            <person name="Spring S."/>
            <person name="Goker M."/>
            <person name="Detter J.C."/>
            <person name="Woyke T."/>
            <person name="Bristow J."/>
            <person name="Eisen J.A."/>
            <person name="Markowitz V."/>
            <person name="Hugenholtz P."/>
            <person name="Kyrpides N.C."/>
            <person name="Klenk H.P."/>
        </authorList>
    </citation>
    <scope>NUCLEOTIDE SEQUENCE [LARGE SCALE GENOMIC DNA]</scope>
    <source>
        <strain evidence="8">DSM 15286 / JCM 11887 / CIR29812</strain>
    </source>
</reference>
<feature type="binding site" evidence="6">
    <location>
        <position position="102"/>
    </location>
    <ligand>
        <name>Mg(2+)</name>
        <dbReference type="ChEBI" id="CHEBI:18420"/>
    </ligand>
</feature>
<sequence>MPGKLDDLKTLQKNLARQIKLAPLSHLPRLIGGADVSYIEPGYAIGAVVVYDLEKGKVIEETYAVEKVTFPYIPGFLSFREVPVLKKAFAKLKIKPEVLLVDGQGILHPRGLGLASHLGLELNIPTIGVAKKPLIGEFELPEDKPGAFCPIFINGQVKGVVLRTRKGVKPVFVSPGHLIDLESALKVVKASLSGYRIPEPLRKAHLLTQRLRGECRNNSGWGDRQ</sequence>
<dbReference type="GO" id="GO:0000287">
    <property type="term" value="F:magnesium ion binding"/>
    <property type="evidence" value="ECO:0007669"/>
    <property type="project" value="UniProtKB-UniRule"/>
</dbReference>
<reference evidence="8" key="1">
    <citation type="submission" date="2011-04" db="EMBL/GenBank/DDBJ databases">
        <title>The complete genome of Thermodesulfatator indicus DSM 15286.</title>
        <authorList>
            <person name="Lucas S."/>
            <person name="Copeland A."/>
            <person name="Lapidus A."/>
            <person name="Bruce D."/>
            <person name="Goodwin L."/>
            <person name="Pitluck S."/>
            <person name="Peters L."/>
            <person name="Kyrpides N."/>
            <person name="Mavromatis K."/>
            <person name="Pagani I."/>
            <person name="Ivanova N."/>
            <person name="Saunders L."/>
            <person name="Detter J.C."/>
            <person name="Tapia R."/>
            <person name="Han C."/>
            <person name="Land M."/>
            <person name="Hauser L."/>
            <person name="Markowitz V."/>
            <person name="Cheng J.-F."/>
            <person name="Hugenholtz P."/>
            <person name="Woyke T."/>
            <person name="Wu D."/>
            <person name="Spring S."/>
            <person name="Schroeder M."/>
            <person name="Brambilla E."/>
            <person name="Klenk H.-P."/>
            <person name="Eisen J.A."/>
        </authorList>
    </citation>
    <scope>NUCLEOTIDE SEQUENCE [LARGE SCALE GENOMIC DNA]</scope>
    <source>
        <strain evidence="8">DSM 15286 / JCM 11887 / CIR29812</strain>
    </source>
</reference>
<dbReference type="FunCoup" id="F8A9V2">
    <property type="interactions" value="283"/>
</dbReference>
<evidence type="ECO:0000256" key="5">
    <source>
        <dbReference type="ARBA" id="ARBA00022801"/>
    </source>
</evidence>
<dbReference type="eggNOG" id="COG1515">
    <property type="taxonomic scope" value="Bacteria"/>
</dbReference>
<protein>
    <recommendedName>
        <fullName evidence="6">Endonuclease V</fullName>
        <ecNumber evidence="6">3.1.21.7</ecNumber>
    </recommendedName>
    <alternativeName>
        <fullName evidence="6">Deoxyinosine 3'endonuclease</fullName>
    </alternativeName>
    <alternativeName>
        <fullName evidence="6">Deoxyribonuclease V</fullName>
        <shortName evidence="6">DNase V</shortName>
    </alternativeName>
</protein>
<organism evidence="7 8">
    <name type="scientific">Thermodesulfatator indicus (strain DSM 15286 / JCM 11887 / CIR29812)</name>
    <dbReference type="NCBI Taxonomy" id="667014"/>
    <lineage>
        <taxon>Bacteria</taxon>
        <taxon>Pseudomonadati</taxon>
        <taxon>Thermodesulfobacteriota</taxon>
        <taxon>Thermodesulfobacteria</taxon>
        <taxon>Thermodesulfobacteriales</taxon>
        <taxon>Thermodesulfatatoraceae</taxon>
        <taxon>Thermodesulfatator</taxon>
    </lineage>
</organism>
<dbReference type="PANTHER" id="PTHR28511:SF1">
    <property type="entry name" value="ENDONUCLEASE V"/>
    <property type="match status" value="1"/>
</dbReference>
<dbReference type="InterPro" id="IPR007581">
    <property type="entry name" value="Endonuclease-V"/>
</dbReference>
<dbReference type="AlphaFoldDB" id="F8A9V2"/>
<feature type="binding site" evidence="6">
    <location>
        <position position="35"/>
    </location>
    <ligand>
        <name>Mg(2+)</name>
        <dbReference type="ChEBI" id="CHEBI:18420"/>
    </ligand>
</feature>
<keyword evidence="6" id="KW-0227">DNA damage</keyword>
<dbReference type="EMBL" id="CP002683">
    <property type="protein sequence ID" value="AEH44150.1"/>
    <property type="molecule type" value="Genomic_DNA"/>
</dbReference>
<gene>
    <name evidence="6" type="primary">nfi</name>
    <name evidence="7" type="ordered locus">Thein_0266</name>
</gene>
<feature type="site" description="Interaction with target DNA" evidence="6">
    <location>
        <position position="72"/>
    </location>
</feature>
<dbReference type="STRING" id="667014.Thein_0266"/>
<dbReference type="GO" id="GO:0016891">
    <property type="term" value="F:RNA endonuclease activity producing 5'-phosphomonoesters, hydrolytic mechanism"/>
    <property type="evidence" value="ECO:0007669"/>
    <property type="project" value="TreeGrafter"/>
</dbReference>
<evidence type="ECO:0000313" key="8">
    <source>
        <dbReference type="Proteomes" id="UP000006793"/>
    </source>
</evidence>
<dbReference type="GO" id="GO:0043737">
    <property type="term" value="F:deoxyribonuclease V activity"/>
    <property type="evidence" value="ECO:0007669"/>
    <property type="project" value="UniProtKB-UniRule"/>
</dbReference>
<dbReference type="GO" id="GO:0006281">
    <property type="term" value="P:DNA repair"/>
    <property type="evidence" value="ECO:0007669"/>
    <property type="project" value="UniProtKB-UniRule"/>
</dbReference>
<dbReference type="CDD" id="cd06559">
    <property type="entry name" value="Endonuclease_V"/>
    <property type="match status" value="1"/>
</dbReference>
<dbReference type="PATRIC" id="fig|667014.3.peg.273"/>
<dbReference type="Proteomes" id="UP000006793">
    <property type="component" value="Chromosome"/>
</dbReference>
<keyword evidence="6" id="KW-0460">Magnesium</keyword>
<dbReference type="GO" id="GO:0005737">
    <property type="term" value="C:cytoplasm"/>
    <property type="evidence" value="ECO:0007669"/>
    <property type="project" value="UniProtKB-SubCell"/>
</dbReference>
<keyword evidence="5 6" id="KW-0378">Hydrolase</keyword>
<comment type="cofactor">
    <cofactor evidence="6">
        <name>Mg(2+)</name>
        <dbReference type="ChEBI" id="CHEBI:18420"/>
    </cofactor>
</comment>
<keyword evidence="3 6" id="KW-0540">Nuclease</keyword>
<dbReference type="HOGENOM" id="CLU_047631_1_1_0"/>
<dbReference type="HAMAP" id="MF_00801">
    <property type="entry name" value="Endonuclease_5"/>
    <property type="match status" value="1"/>
</dbReference>
<dbReference type="EC" id="3.1.21.7" evidence="6"/>
<evidence type="ECO:0000313" key="7">
    <source>
        <dbReference type="EMBL" id="AEH44150.1"/>
    </source>
</evidence>
<keyword evidence="4 6" id="KW-0255">Endonuclease</keyword>
<keyword evidence="2 6" id="KW-0963">Cytoplasm</keyword>
<dbReference type="OrthoDB" id="9790916at2"/>
<dbReference type="RefSeq" id="WP_013906896.1">
    <property type="nucleotide sequence ID" value="NC_015681.1"/>
</dbReference>
<dbReference type="Gene3D" id="3.30.2170.10">
    <property type="entry name" value="archaeoglobus fulgidus dsm 4304 superfamily"/>
    <property type="match status" value="1"/>
</dbReference>
<proteinExistence type="inferred from homology"/>
<keyword evidence="6" id="KW-0479">Metal-binding</keyword>
<keyword evidence="8" id="KW-1185">Reference proteome</keyword>
<comment type="function">
    <text evidence="6">DNA repair enzyme involved in the repair of deaminated bases. Selectively cleaves double-stranded DNA at the second phosphodiester bond 3' to a deoxyinosine leaving behind the intact lesion on the nicked DNA.</text>
</comment>
<evidence type="ECO:0000256" key="1">
    <source>
        <dbReference type="ARBA" id="ARBA00004496"/>
    </source>
</evidence>
<evidence type="ECO:0000256" key="6">
    <source>
        <dbReference type="HAMAP-Rule" id="MF_00801"/>
    </source>
</evidence>
<dbReference type="GO" id="GO:0003727">
    <property type="term" value="F:single-stranded RNA binding"/>
    <property type="evidence" value="ECO:0007669"/>
    <property type="project" value="TreeGrafter"/>
</dbReference>
<dbReference type="Pfam" id="PF04493">
    <property type="entry name" value="Endonuclease_5"/>
    <property type="match status" value="1"/>
</dbReference>
<evidence type="ECO:0000256" key="3">
    <source>
        <dbReference type="ARBA" id="ARBA00022722"/>
    </source>
</evidence>
<evidence type="ECO:0000256" key="2">
    <source>
        <dbReference type="ARBA" id="ARBA00022490"/>
    </source>
</evidence>
<keyword evidence="6" id="KW-0234">DNA repair</keyword>
<evidence type="ECO:0000256" key="4">
    <source>
        <dbReference type="ARBA" id="ARBA00022759"/>
    </source>
</evidence>
<name>F8A9V2_THEID</name>
<comment type="similarity">
    <text evidence="6">Belongs to the endonuclease V family.</text>
</comment>
<accession>F8A9V2</accession>
<dbReference type="KEGG" id="tid:Thein_0266"/>
<dbReference type="PANTHER" id="PTHR28511">
    <property type="entry name" value="ENDONUCLEASE V"/>
    <property type="match status" value="1"/>
</dbReference>
<dbReference type="PaxDb" id="667014-Thein_0266"/>